<evidence type="ECO:0000313" key="3">
    <source>
        <dbReference type="EMBL" id="KAF6721628.1"/>
    </source>
</evidence>
<comment type="caution">
    <text evidence="3">The sequence shown here is derived from an EMBL/GenBank/DDBJ whole genome shotgun (WGS) entry which is preliminary data.</text>
</comment>
<proteinExistence type="predicted"/>
<evidence type="ECO:0000313" key="4">
    <source>
        <dbReference type="Proteomes" id="UP000646548"/>
    </source>
</evidence>
<dbReference type="Proteomes" id="UP000646548">
    <property type="component" value="Unassembled WGS sequence"/>
</dbReference>
<gene>
    <name evidence="3" type="ORF">FQA47_014993</name>
</gene>
<dbReference type="GO" id="GO:0005737">
    <property type="term" value="C:cytoplasm"/>
    <property type="evidence" value="ECO:0007669"/>
    <property type="project" value="TreeGrafter"/>
</dbReference>
<dbReference type="AlphaFoldDB" id="A0A834C5S9"/>
<dbReference type="Pfam" id="PF13676">
    <property type="entry name" value="TIR_2"/>
    <property type="match status" value="1"/>
</dbReference>
<dbReference type="GO" id="GO:0035662">
    <property type="term" value="F:Toll-like receptor 4 binding"/>
    <property type="evidence" value="ECO:0007669"/>
    <property type="project" value="TreeGrafter"/>
</dbReference>
<feature type="compositionally biased region" description="Acidic residues" evidence="1">
    <location>
        <begin position="275"/>
        <end position="284"/>
    </location>
</feature>
<feature type="compositionally biased region" description="Basic and acidic residues" evidence="1">
    <location>
        <begin position="249"/>
        <end position="266"/>
    </location>
</feature>
<reference evidence="3" key="1">
    <citation type="journal article" name="BMC Genomics">
        <title>Long-read sequencing and de novo genome assembly of marine medaka (Oryzias melastigma).</title>
        <authorList>
            <person name="Liang P."/>
            <person name="Saqib H.S.A."/>
            <person name="Ni X."/>
            <person name="Shen Y."/>
        </authorList>
    </citation>
    <scope>NUCLEOTIDE SEQUENCE</scope>
    <source>
        <strain evidence="3">Bigg-433</strain>
    </source>
</reference>
<dbReference type="PROSITE" id="PS50104">
    <property type="entry name" value="TIR"/>
    <property type="match status" value="1"/>
</dbReference>
<protein>
    <submittedName>
        <fullName evidence="3">Toll/interleukin-1 receptor domain-containing adapter protein</fullName>
    </submittedName>
</protein>
<dbReference type="GO" id="GO:0034142">
    <property type="term" value="P:toll-like receptor 4 signaling pathway"/>
    <property type="evidence" value="ECO:0007669"/>
    <property type="project" value="TreeGrafter"/>
</dbReference>
<name>A0A834C5S9_ORYME</name>
<dbReference type="EMBL" id="WKFB01000484">
    <property type="protein sequence ID" value="KAF6721628.1"/>
    <property type="molecule type" value="Genomic_DNA"/>
</dbReference>
<feature type="region of interest" description="Disordered" evidence="1">
    <location>
        <begin position="72"/>
        <end position="94"/>
    </location>
</feature>
<keyword evidence="3" id="KW-0675">Receptor</keyword>
<dbReference type="GO" id="GO:0043123">
    <property type="term" value="P:positive regulation of canonical NF-kappaB signal transduction"/>
    <property type="evidence" value="ECO:0007669"/>
    <property type="project" value="TreeGrafter"/>
</dbReference>
<dbReference type="Gene3D" id="3.40.50.10140">
    <property type="entry name" value="Toll/interleukin-1 receptor homology (TIR) domain"/>
    <property type="match status" value="1"/>
</dbReference>
<organism evidence="3 4">
    <name type="scientific">Oryzias melastigma</name>
    <name type="common">Marine medaka</name>
    <dbReference type="NCBI Taxonomy" id="30732"/>
    <lineage>
        <taxon>Eukaryota</taxon>
        <taxon>Metazoa</taxon>
        <taxon>Chordata</taxon>
        <taxon>Craniata</taxon>
        <taxon>Vertebrata</taxon>
        <taxon>Euteleostomi</taxon>
        <taxon>Actinopterygii</taxon>
        <taxon>Neopterygii</taxon>
        <taxon>Teleostei</taxon>
        <taxon>Neoteleostei</taxon>
        <taxon>Acanthomorphata</taxon>
        <taxon>Ovalentaria</taxon>
        <taxon>Atherinomorphae</taxon>
        <taxon>Beloniformes</taxon>
        <taxon>Adrianichthyidae</taxon>
        <taxon>Oryziinae</taxon>
        <taxon>Oryzias</taxon>
    </lineage>
</organism>
<feature type="domain" description="TIR" evidence="2">
    <location>
        <begin position="105"/>
        <end position="248"/>
    </location>
</feature>
<dbReference type="InterPro" id="IPR017279">
    <property type="entry name" value="Tol-interleuk_rcpt_adapt_Tirap"/>
</dbReference>
<dbReference type="PANTHER" id="PTHR22662:SF0">
    <property type="entry name" value="TOLL_INTERLEUKIN-1 RECEPTOR DOMAIN-CONTAINING ADAPTER PROTEIN"/>
    <property type="match status" value="1"/>
</dbReference>
<dbReference type="GO" id="GO:2000343">
    <property type="term" value="P:positive regulation of chemokine (C-X-C motif) ligand 2 production"/>
    <property type="evidence" value="ECO:0007669"/>
    <property type="project" value="TreeGrafter"/>
</dbReference>
<evidence type="ECO:0000256" key="1">
    <source>
        <dbReference type="SAM" id="MobiDB-lite"/>
    </source>
</evidence>
<dbReference type="GO" id="GO:0005886">
    <property type="term" value="C:plasma membrane"/>
    <property type="evidence" value="ECO:0007669"/>
    <property type="project" value="TreeGrafter"/>
</dbReference>
<feature type="region of interest" description="Disordered" evidence="1">
    <location>
        <begin position="249"/>
        <end position="284"/>
    </location>
</feature>
<dbReference type="InterPro" id="IPR000157">
    <property type="entry name" value="TIR_dom"/>
</dbReference>
<dbReference type="GO" id="GO:0032760">
    <property type="term" value="P:positive regulation of tumor necrosis factor production"/>
    <property type="evidence" value="ECO:0007669"/>
    <property type="project" value="TreeGrafter"/>
</dbReference>
<dbReference type="SUPFAM" id="SSF52200">
    <property type="entry name" value="Toll/Interleukin receptor TIR domain"/>
    <property type="match status" value="1"/>
</dbReference>
<accession>A0A834C5S9</accession>
<evidence type="ECO:0000259" key="2">
    <source>
        <dbReference type="PROSITE" id="PS50104"/>
    </source>
</evidence>
<dbReference type="PANTHER" id="PTHR22662">
    <property type="entry name" value="TIRAP"/>
    <property type="match status" value="1"/>
</dbReference>
<dbReference type="GO" id="GO:0035663">
    <property type="term" value="F:Toll-like receptor 2 binding"/>
    <property type="evidence" value="ECO:0007669"/>
    <property type="project" value="TreeGrafter"/>
</dbReference>
<dbReference type="InterPro" id="IPR035897">
    <property type="entry name" value="Toll_tir_struct_dom_sf"/>
</dbReference>
<sequence length="284" mass="32417">MCVHLADRLITDPLGWIYLGGFEEQLSSHDGINKMHGWFRKLLKTRGSLSIQNKKDEIITKDSVTSVGSLSYSSASPLPAVPPGKSPSKPRQQQLVLASEQRWKKKYDLFVCHSSTDSDMEEATQLVLSLEAAPHELRCFLWHRDACPGAAVTTEFGHALEDSHVWALLITPSFVQDDWCKYMMHQVLAEGPMSNRMIPLLQNLSHTQYPMELRFYYYIDLSRNPHRGHNIVNKTVLGYLENLVKEELKSDHKLDESERISQKETSKQCSTVTSTDEEEKQTLQ</sequence>